<dbReference type="PROSITE" id="PS51318">
    <property type="entry name" value="TAT"/>
    <property type="match status" value="1"/>
</dbReference>
<accession>A0ABP7E5F9</accession>
<feature type="chain" id="PRO_5046690866" evidence="1">
    <location>
        <begin position="29"/>
        <end position="144"/>
    </location>
</feature>
<keyword evidence="3" id="KW-1185">Reference proteome</keyword>
<proteinExistence type="predicted"/>
<gene>
    <name evidence="2" type="ORF">GCM10022268_24080</name>
</gene>
<sequence>MDTTMTRRAALTGAASASIIIAAGGAAAMIPTTRDEVERHWQDRCAAYRELEADERFLDNDAVQEPYWRRIDAAEIAILASTFRTRRTAELQLWIGWSHYEPSSSTVEKLVTQGDYAALARMRAALDWNEKMLFAAITTLRGEA</sequence>
<reference evidence="3" key="1">
    <citation type="journal article" date="2019" name="Int. J. Syst. Evol. Microbiol.">
        <title>The Global Catalogue of Microorganisms (GCM) 10K type strain sequencing project: providing services to taxonomists for standard genome sequencing and annotation.</title>
        <authorList>
            <consortium name="The Broad Institute Genomics Platform"/>
            <consortium name="The Broad Institute Genome Sequencing Center for Infectious Disease"/>
            <person name="Wu L."/>
            <person name="Ma J."/>
        </authorList>
    </citation>
    <scope>NUCLEOTIDE SEQUENCE [LARGE SCALE GENOMIC DNA]</scope>
    <source>
        <strain evidence="3">JCM 17498</strain>
    </source>
</reference>
<dbReference type="Proteomes" id="UP001500523">
    <property type="component" value="Unassembled WGS sequence"/>
</dbReference>
<dbReference type="EMBL" id="BAABBF010000005">
    <property type="protein sequence ID" value="GAA3714529.1"/>
    <property type="molecule type" value="Genomic_DNA"/>
</dbReference>
<dbReference type="RefSeq" id="WP_344693643.1">
    <property type="nucleotide sequence ID" value="NZ_BAABBF010000005.1"/>
</dbReference>
<organism evidence="2 3">
    <name type="scientific">Sphingomonas cynarae</name>
    <dbReference type="NCBI Taxonomy" id="930197"/>
    <lineage>
        <taxon>Bacteria</taxon>
        <taxon>Pseudomonadati</taxon>
        <taxon>Pseudomonadota</taxon>
        <taxon>Alphaproteobacteria</taxon>
        <taxon>Sphingomonadales</taxon>
        <taxon>Sphingomonadaceae</taxon>
        <taxon>Sphingomonas</taxon>
    </lineage>
</organism>
<name>A0ABP7E5F9_9SPHN</name>
<dbReference type="InterPro" id="IPR006311">
    <property type="entry name" value="TAT_signal"/>
</dbReference>
<evidence type="ECO:0000256" key="1">
    <source>
        <dbReference type="SAM" id="SignalP"/>
    </source>
</evidence>
<protein>
    <submittedName>
        <fullName evidence="2">Uncharacterized protein</fullName>
    </submittedName>
</protein>
<evidence type="ECO:0000313" key="2">
    <source>
        <dbReference type="EMBL" id="GAA3714529.1"/>
    </source>
</evidence>
<comment type="caution">
    <text evidence="2">The sequence shown here is derived from an EMBL/GenBank/DDBJ whole genome shotgun (WGS) entry which is preliminary data.</text>
</comment>
<evidence type="ECO:0000313" key="3">
    <source>
        <dbReference type="Proteomes" id="UP001500523"/>
    </source>
</evidence>
<feature type="signal peptide" evidence="1">
    <location>
        <begin position="1"/>
        <end position="28"/>
    </location>
</feature>
<keyword evidence="1" id="KW-0732">Signal</keyword>